<accession>A0A3E1K6X6</accession>
<feature type="domain" description="Diphosphomevalonate decarboxylase-like N-terminal" evidence="9">
    <location>
        <begin position="10"/>
        <end position="159"/>
    </location>
</feature>
<evidence type="ECO:0000313" key="11">
    <source>
        <dbReference type="Proteomes" id="UP000260351"/>
    </source>
</evidence>
<dbReference type="Pfam" id="PF18376">
    <property type="entry name" value="MDD_C"/>
    <property type="match status" value="1"/>
</dbReference>
<evidence type="ECO:0000259" key="8">
    <source>
        <dbReference type="Pfam" id="PF18376"/>
    </source>
</evidence>
<gene>
    <name evidence="10" type="primary">mvaD</name>
    <name evidence="10" type="ORF">DZC52_11825</name>
</gene>
<comment type="similarity">
    <text evidence="1">Belongs to the diphosphomevalonate decarboxylase family.</text>
</comment>
<dbReference type="SUPFAM" id="SSF54211">
    <property type="entry name" value="Ribosomal protein S5 domain 2-like"/>
    <property type="match status" value="1"/>
</dbReference>
<dbReference type="InterPro" id="IPR053859">
    <property type="entry name" value="MVD-like_N"/>
</dbReference>
<name>A0A3E1K6X6_9GAMM</name>
<feature type="domain" description="Mvd1 C-terminal" evidence="8">
    <location>
        <begin position="177"/>
        <end position="288"/>
    </location>
</feature>
<evidence type="ECO:0000259" key="9">
    <source>
        <dbReference type="Pfam" id="PF22700"/>
    </source>
</evidence>
<evidence type="ECO:0000256" key="1">
    <source>
        <dbReference type="ARBA" id="ARBA00008831"/>
    </source>
</evidence>
<dbReference type="GO" id="GO:0019287">
    <property type="term" value="P:isopentenyl diphosphate biosynthetic process, mevalonate pathway"/>
    <property type="evidence" value="ECO:0007669"/>
    <property type="project" value="InterPro"/>
</dbReference>
<evidence type="ECO:0000256" key="3">
    <source>
        <dbReference type="ARBA" id="ARBA00022516"/>
    </source>
</evidence>
<keyword evidence="4" id="KW-0547">Nucleotide-binding</keyword>
<dbReference type="InterPro" id="IPR041431">
    <property type="entry name" value="Mvd1_C"/>
</dbReference>
<sequence>MSFKQAAARAGANIALVKYWGKRDQRLNLPAAGSISITLAGLETRTTVTPDPTLGADEFVLDGVEQPPGRVGAVLDLVRERAGATVACRVESRNNFPTGAGLASSASGFAALVVAAAQAFGLQLSESELSGLARRGSGSAARSIFGGFAEMDPGHRENGVDAVARPLLSAEEWPLEVVVAITDSGSKAVGSRDGMNHTMRTSPYYPAWVETVAEDLDAARSAIAARDFEALAETAEHSALKMHASMLAARPGLVYWNPATLACLHAVRALRSAGTGVFFTIDAGPQLKAVCLPGESERVAGLLADQPGVSDVLVTGLGGGAARAAVP</sequence>
<keyword evidence="5" id="KW-0067">ATP-binding</keyword>
<dbReference type="Pfam" id="PF22700">
    <property type="entry name" value="MVD-like_N"/>
    <property type="match status" value="1"/>
</dbReference>
<dbReference type="GO" id="GO:0005524">
    <property type="term" value="F:ATP binding"/>
    <property type="evidence" value="ECO:0007669"/>
    <property type="project" value="UniProtKB-KW"/>
</dbReference>
<dbReference type="GO" id="GO:0004163">
    <property type="term" value="F:diphosphomevalonate decarboxylase activity"/>
    <property type="evidence" value="ECO:0007669"/>
    <property type="project" value="UniProtKB-EC"/>
</dbReference>
<dbReference type="NCBIfam" id="TIGR01240">
    <property type="entry name" value="mevDPdecarb"/>
    <property type="match status" value="1"/>
</dbReference>
<dbReference type="Gene3D" id="3.30.70.890">
    <property type="entry name" value="GHMP kinase, C-terminal domain"/>
    <property type="match status" value="1"/>
</dbReference>
<dbReference type="InterPro" id="IPR020568">
    <property type="entry name" value="Ribosomal_Su5_D2-typ_SF"/>
</dbReference>
<dbReference type="Proteomes" id="UP000260351">
    <property type="component" value="Unassembled WGS sequence"/>
</dbReference>
<dbReference type="GO" id="GO:0005829">
    <property type="term" value="C:cytosol"/>
    <property type="evidence" value="ECO:0007669"/>
    <property type="project" value="InterPro"/>
</dbReference>
<dbReference type="EMBL" id="QUZK01000042">
    <property type="protein sequence ID" value="RFF29758.1"/>
    <property type="molecule type" value="Genomic_DNA"/>
</dbReference>
<keyword evidence="6" id="KW-0443">Lipid metabolism</keyword>
<reference evidence="10 11" key="1">
    <citation type="submission" date="2018-08" db="EMBL/GenBank/DDBJ databases">
        <title>Wenzhouxiangella salilacus sp. nov., a novel bacterium isolated from a saline lake in Xinjiang Province, China.</title>
        <authorList>
            <person name="Han S."/>
        </authorList>
    </citation>
    <scope>NUCLEOTIDE SEQUENCE [LARGE SCALE GENOMIC DNA]</scope>
    <source>
        <strain evidence="10 11">XDB06</strain>
    </source>
</reference>
<dbReference type="FunFam" id="3.30.230.10:FF:000072">
    <property type="entry name" value="Diphosphomevalonate decarboxylase"/>
    <property type="match status" value="1"/>
</dbReference>
<dbReference type="InterPro" id="IPR036554">
    <property type="entry name" value="GHMP_kinase_C_sf"/>
</dbReference>
<evidence type="ECO:0000256" key="6">
    <source>
        <dbReference type="ARBA" id="ARBA00023098"/>
    </source>
</evidence>
<evidence type="ECO:0000256" key="7">
    <source>
        <dbReference type="ARBA" id="ARBA00023239"/>
    </source>
</evidence>
<dbReference type="InterPro" id="IPR005935">
    <property type="entry name" value="Mev_decarb"/>
</dbReference>
<organism evidence="10 11">
    <name type="scientific">Wenzhouxiangella sediminis</name>
    <dbReference type="NCBI Taxonomy" id="1792836"/>
    <lineage>
        <taxon>Bacteria</taxon>
        <taxon>Pseudomonadati</taxon>
        <taxon>Pseudomonadota</taxon>
        <taxon>Gammaproteobacteria</taxon>
        <taxon>Chromatiales</taxon>
        <taxon>Wenzhouxiangellaceae</taxon>
        <taxon>Wenzhouxiangella</taxon>
    </lineage>
</organism>
<evidence type="ECO:0000256" key="5">
    <source>
        <dbReference type="ARBA" id="ARBA00022840"/>
    </source>
</evidence>
<dbReference type="RefSeq" id="WP_116651343.1">
    <property type="nucleotide sequence ID" value="NZ_QUZK01000042.1"/>
</dbReference>
<dbReference type="EC" id="4.1.1.33" evidence="2"/>
<evidence type="ECO:0000313" key="10">
    <source>
        <dbReference type="EMBL" id="RFF29758.1"/>
    </source>
</evidence>
<dbReference type="PANTHER" id="PTHR10977:SF3">
    <property type="entry name" value="DIPHOSPHOMEVALONATE DECARBOXYLASE"/>
    <property type="match status" value="1"/>
</dbReference>
<protein>
    <recommendedName>
        <fullName evidence="2">diphosphomevalonate decarboxylase</fullName>
        <ecNumber evidence="2">4.1.1.33</ecNumber>
    </recommendedName>
</protein>
<dbReference type="InterPro" id="IPR014721">
    <property type="entry name" value="Ribsml_uS5_D2-typ_fold_subgr"/>
</dbReference>
<dbReference type="SUPFAM" id="SSF55060">
    <property type="entry name" value="GHMP Kinase, C-terminal domain"/>
    <property type="match status" value="1"/>
</dbReference>
<dbReference type="PANTHER" id="PTHR10977">
    <property type="entry name" value="DIPHOSPHOMEVALONATE DECARBOXYLASE"/>
    <property type="match status" value="1"/>
</dbReference>
<evidence type="ECO:0000256" key="4">
    <source>
        <dbReference type="ARBA" id="ARBA00022741"/>
    </source>
</evidence>
<dbReference type="Gene3D" id="3.30.230.10">
    <property type="match status" value="1"/>
</dbReference>
<dbReference type="InterPro" id="IPR029765">
    <property type="entry name" value="Mev_diP_decarb"/>
</dbReference>
<evidence type="ECO:0000256" key="2">
    <source>
        <dbReference type="ARBA" id="ARBA00012296"/>
    </source>
</evidence>
<dbReference type="PIRSF" id="PIRSF015950">
    <property type="entry name" value="Mev_P_decrbx"/>
    <property type="match status" value="1"/>
</dbReference>
<comment type="caution">
    <text evidence="10">The sequence shown here is derived from an EMBL/GenBank/DDBJ whole genome shotgun (WGS) entry which is preliminary data.</text>
</comment>
<dbReference type="AlphaFoldDB" id="A0A3E1K6X6"/>
<keyword evidence="7 10" id="KW-0456">Lyase</keyword>
<dbReference type="OrthoDB" id="5498344at2"/>
<proteinExistence type="inferred from homology"/>
<keyword evidence="11" id="KW-1185">Reference proteome</keyword>
<keyword evidence="3" id="KW-0444">Lipid biosynthesis</keyword>